<sequence length="92" mass="9564">MADAVVLITTEADKISQAAQSIVELKGVSDVYSVAGDVDLVAIVSTPDFGDLASIIPEGIAKVDGVVSTQTLMAFRQYSTRDEAAAFDLGVD</sequence>
<comment type="caution">
    <text evidence="2">The sequence shown here is derived from an EMBL/GenBank/DDBJ whole genome shotgun (WGS) entry which is preliminary data.</text>
</comment>
<gene>
    <name evidence="2" type="ORF">BMIN_1028</name>
</gene>
<dbReference type="EMBL" id="JGZD01000006">
    <property type="protein sequence ID" value="KFI73593.1"/>
    <property type="molecule type" value="Genomic_DNA"/>
</dbReference>
<dbReference type="Gene3D" id="3.30.70.920">
    <property type="match status" value="1"/>
</dbReference>
<dbReference type="Proteomes" id="UP000029014">
    <property type="component" value="Unassembled WGS sequence"/>
</dbReference>
<evidence type="ECO:0000259" key="1">
    <source>
        <dbReference type="Pfam" id="PF01037"/>
    </source>
</evidence>
<dbReference type="Pfam" id="PF01037">
    <property type="entry name" value="AsnC_trans_reg"/>
    <property type="match status" value="1"/>
</dbReference>
<dbReference type="InterPro" id="IPR011008">
    <property type="entry name" value="Dimeric_a/b-barrel"/>
</dbReference>
<dbReference type="AlphaFoldDB" id="A0A087BRE3"/>
<feature type="domain" description="Transcription regulator AsnC/Lrp ligand binding" evidence="1">
    <location>
        <begin position="6"/>
        <end position="77"/>
    </location>
</feature>
<reference evidence="2 3" key="1">
    <citation type="submission" date="2014-03" db="EMBL/GenBank/DDBJ databases">
        <title>Genomics of Bifidobacteria.</title>
        <authorList>
            <person name="Ventura M."/>
            <person name="Milani C."/>
            <person name="Lugli G.A."/>
        </authorList>
    </citation>
    <scope>NUCLEOTIDE SEQUENCE [LARGE SCALE GENOMIC DNA]</scope>
    <source>
        <strain evidence="2 3">LMG 11592</strain>
    </source>
</reference>
<evidence type="ECO:0000313" key="3">
    <source>
        <dbReference type="Proteomes" id="UP000029014"/>
    </source>
</evidence>
<accession>A0A087BRE3</accession>
<protein>
    <submittedName>
        <fullName evidence="2">Transcriptional regulator AsnC family protein</fullName>
    </submittedName>
</protein>
<dbReference type="SUPFAM" id="SSF54909">
    <property type="entry name" value="Dimeric alpha+beta barrel"/>
    <property type="match status" value="1"/>
</dbReference>
<dbReference type="InterPro" id="IPR019887">
    <property type="entry name" value="Tscrpt_reg_AsnC/Lrp_C"/>
</dbReference>
<evidence type="ECO:0000313" key="2">
    <source>
        <dbReference type="EMBL" id="KFI73593.1"/>
    </source>
</evidence>
<organism evidence="2 3">
    <name type="scientific">Bifidobacterium minimum</name>
    <dbReference type="NCBI Taxonomy" id="1693"/>
    <lineage>
        <taxon>Bacteria</taxon>
        <taxon>Bacillati</taxon>
        <taxon>Actinomycetota</taxon>
        <taxon>Actinomycetes</taxon>
        <taxon>Bifidobacteriales</taxon>
        <taxon>Bifidobacteriaceae</taxon>
        <taxon>Bifidobacterium</taxon>
    </lineage>
</organism>
<name>A0A087BRE3_9BIFI</name>
<dbReference type="RefSeq" id="WP_022861249.1">
    <property type="nucleotide sequence ID" value="NZ_JGZD01000006.1"/>
</dbReference>
<keyword evidence="3" id="KW-1185">Reference proteome</keyword>
<dbReference type="eggNOG" id="COG1522">
    <property type="taxonomic scope" value="Bacteria"/>
</dbReference>
<dbReference type="STRING" id="1693.BMIN_1028"/>
<proteinExistence type="predicted"/>